<dbReference type="Gene3D" id="3.40.80.10">
    <property type="entry name" value="Peptidoglycan recognition protein-like"/>
    <property type="match status" value="1"/>
</dbReference>
<feature type="domain" description="N-acetylmuramoyl-L-alanine amidase" evidence="2">
    <location>
        <begin position="67"/>
        <end position="191"/>
    </location>
</feature>
<evidence type="ECO:0000313" key="4">
    <source>
        <dbReference type="Proteomes" id="UP000318336"/>
    </source>
</evidence>
<dbReference type="GO" id="GO:0008745">
    <property type="term" value="F:N-acetylmuramoyl-L-alanine amidase activity"/>
    <property type="evidence" value="ECO:0007669"/>
    <property type="project" value="InterPro"/>
</dbReference>
<feature type="domain" description="Peptidoglycan binding-like" evidence="1">
    <location>
        <begin position="235"/>
        <end position="300"/>
    </location>
</feature>
<dbReference type="SUPFAM" id="SSF47090">
    <property type="entry name" value="PGBD-like"/>
    <property type="match status" value="1"/>
</dbReference>
<dbReference type="PROSITE" id="PS51318">
    <property type="entry name" value="TAT"/>
    <property type="match status" value="1"/>
</dbReference>
<dbReference type="InterPro" id="IPR015510">
    <property type="entry name" value="PGRP"/>
</dbReference>
<dbReference type="OrthoDB" id="514320at2"/>
<sequence>MTSTNQAGPSRRTLLQYVGAGSVGAAALAAVGPGGWTSAVAAQRIIPRKEWGFTGWQAGGPPAIDKTAITHFVVHYHGQTGANVSGPQAPQTVDRIHKADPGNAGILYNFVITQKGEIFQARGYQFKSGATKGANDFSIGVQIHISGSTRPTAAALRALEWLYRNSHRALGKERALKITGHQDHTATSCPGGPLNRWVDGRGQELVREMAGELGGGQDPQVPPFPGRDAFQLGKSHPAVETLDRGLIRKGFTKNHDGDGYQAGRTFSRYTRANVRDFQLAQGWSGSDADGYPGPETWKRLLS</sequence>
<dbReference type="InterPro" id="IPR002502">
    <property type="entry name" value="Amidase_domain"/>
</dbReference>
<dbReference type="Gene3D" id="1.10.101.10">
    <property type="entry name" value="PGBD-like superfamily/PGBD"/>
    <property type="match status" value="1"/>
</dbReference>
<dbReference type="InterPro" id="IPR047763">
    <property type="entry name" value="PG_bind_dom_phiBT1-type"/>
</dbReference>
<dbReference type="PANTHER" id="PTHR11022">
    <property type="entry name" value="PEPTIDOGLYCAN RECOGNITION PROTEIN"/>
    <property type="match status" value="1"/>
</dbReference>
<comment type="caution">
    <text evidence="3">The sequence shown here is derived from an EMBL/GenBank/DDBJ whole genome shotgun (WGS) entry which is preliminary data.</text>
</comment>
<dbReference type="CDD" id="cd06583">
    <property type="entry name" value="PGRP"/>
    <property type="match status" value="1"/>
</dbReference>
<keyword evidence="4" id="KW-1185">Reference proteome</keyword>
<proteinExistence type="predicted"/>
<dbReference type="Proteomes" id="UP000318336">
    <property type="component" value="Unassembled WGS sequence"/>
</dbReference>
<dbReference type="Pfam" id="PF01471">
    <property type="entry name" value="PG_binding_1"/>
    <property type="match status" value="1"/>
</dbReference>
<dbReference type="InterPro" id="IPR002477">
    <property type="entry name" value="Peptidoglycan-bd-like"/>
</dbReference>
<dbReference type="GO" id="GO:0009253">
    <property type="term" value="P:peptidoglycan catabolic process"/>
    <property type="evidence" value="ECO:0007669"/>
    <property type="project" value="InterPro"/>
</dbReference>
<name>A0A542XGE1_9MICO</name>
<evidence type="ECO:0000259" key="1">
    <source>
        <dbReference type="Pfam" id="PF01471"/>
    </source>
</evidence>
<evidence type="ECO:0000313" key="3">
    <source>
        <dbReference type="EMBL" id="TQL34894.1"/>
    </source>
</evidence>
<dbReference type="InterPro" id="IPR036505">
    <property type="entry name" value="Amidase/PGRP_sf"/>
</dbReference>
<accession>A0A542XGE1</accession>
<reference evidence="3 4" key="1">
    <citation type="submission" date="2019-06" db="EMBL/GenBank/DDBJ databases">
        <title>Sequencing the genomes of 1000 actinobacteria strains.</title>
        <authorList>
            <person name="Klenk H.-P."/>
        </authorList>
    </citation>
    <scope>NUCLEOTIDE SEQUENCE [LARGE SCALE GENOMIC DNA]</scope>
    <source>
        <strain evidence="3 4">DSM 24617</strain>
    </source>
</reference>
<dbReference type="NCBIfam" id="NF038080">
    <property type="entry name" value="PG_bind_siph"/>
    <property type="match status" value="1"/>
</dbReference>
<organism evidence="3 4">
    <name type="scientific">Barrientosiimonas humi</name>
    <dbReference type="NCBI Taxonomy" id="999931"/>
    <lineage>
        <taxon>Bacteria</taxon>
        <taxon>Bacillati</taxon>
        <taxon>Actinomycetota</taxon>
        <taxon>Actinomycetes</taxon>
        <taxon>Micrococcales</taxon>
        <taxon>Dermacoccaceae</taxon>
        <taxon>Barrientosiimonas</taxon>
    </lineage>
</organism>
<dbReference type="RefSeq" id="WP_142007234.1">
    <property type="nucleotide sequence ID" value="NZ_VFOK01000001.1"/>
</dbReference>
<dbReference type="EMBL" id="VFOK01000001">
    <property type="protein sequence ID" value="TQL34894.1"/>
    <property type="molecule type" value="Genomic_DNA"/>
</dbReference>
<dbReference type="InterPro" id="IPR036366">
    <property type="entry name" value="PGBDSf"/>
</dbReference>
<dbReference type="SUPFAM" id="SSF55846">
    <property type="entry name" value="N-acetylmuramoyl-L-alanine amidase-like"/>
    <property type="match status" value="1"/>
</dbReference>
<gene>
    <name evidence="3" type="ORF">FB554_3076</name>
</gene>
<dbReference type="InterPro" id="IPR006311">
    <property type="entry name" value="TAT_signal"/>
</dbReference>
<evidence type="ECO:0000259" key="2">
    <source>
        <dbReference type="Pfam" id="PF01510"/>
    </source>
</evidence>
<dbReference type="PANTHER" id="PTHR11022:SF41">
    <property type="entry name" value="PEPTIDOGLYCAN-RECOGNITION PROTEIN LC-RELATED"/>
    <property type="match status" value="1"/>
</dbReference>
<dbReference type="AlphaFoldDB" id="A0A542XGE1"/>
<dbReference type="InterPro" id="IPR036365">
    <property type="entry name" value="PGBD-like_sf"/>
</dbReference>
<protein>
    <submittedName>
        <fullName evidence="3">Putative peptidoglycan binding protein</fullName>
    </submittedName>
</protein>
<dbReference type="Pfam" id="PF01510">
    <property type="entry name" value="Amidase_2"/>
    <property type="match status" value="1"/>
</dbReference>